<dbReference type="InterPro" id="IPR001128">
    <property type="entry name" value="Cyt_P450"/>
</dbReference>
<keyword evidence="12" id="KW-1185">Reference proteome</keyword>
<dbReference type="PANTHER" id="PTHR24282:SF255">
    <property type="entry name" value="CYTOCHROME P450 72A11-RELATED"/>
    <property type="match status" value="1"/>
</dbReference>
<dbReference type="OrthoDB" id="1470350at2759"/>
<keyword evidence="10 11" id="KW-0472">Membrane</keyword>
<dbReference type="GO" id="GO:0016705">
    <property type="term" value="F:oxidoreductase activity, acting on paired donors, with incorporation or reduction of molecular oxygen"/>
    <property type="evidence" value="ECO:0007669"/>
    <property type="project" value="InterPro"/>
</dbReference>
<dbReference type="Pfam" id="PF00067">
    <property type="entry name" value="p450"/>
    <property type="match status" value="1"/>
</dbReference>
<dbReference type="Gene3D" id="1.10.630.10">
    <property type="entry name" value="Cytochrome P450"/>
    <property type="match status" value="1"/>
</dbReference>
<evidence type="ECO:0000313" key="12">
    <source>
        <dbReference type="Proteomes" id="UP000504603"/>
    </source>
</evidence>
<dbReference type="GO" id="GO:0016020">
    <property type="term" value="C:membrane"/>
    <property type="evidence" value="ECO:0007669"/>
    <property type="project" value="UniProtKB-SubCell"/>
</dbReference>
<evidence type="ECO:0000256" key="6">
    <source>
        <dbReference type="ARBA" id="ARBA00022989"/>
    </source>
</evidence>
<evidence type="ECO:0000256" key="2">
    <source>
        <dbReference type="ARBA" id="ARBA00010617"/>
    </source>
</evidence>
<organism evidence="12 13">
    <name type="scientific">Momordica charantia</name>
    <name type="common">Bitter gourd</name>
    <name type="synonym">Balsam pear</name>
    <dbReference type="NCBI Taxonomy" id="3673"/>
    <lineage>
        <taxon>Eukaryota</taxon>
        <taxon>Viridiplantae</taxon>
        <taxon>Streptophyta</taxon>
        <taxon>Embryophyta</taxon>
        <taxon>Tracheophyta</taxon>
        <taxon>Spermatophyta</taxon>
        <taxon>Magnoliopsida</taxon>
        <taxon>eudicotyledons</taxon>
        <taxon>Gunneridae</taxon>
        <taxon>Pentapetalae</taxon>
        <taxon>rosids</taxon>
        <taxon>fabids</taxon>
        <taxon>Cucurbitales</taxon>
        <taxon>Cucurbitaceae</taxon>
        <taxon>Momordiceae</taxon>
        <taxon>Momordica</taxon>
    </lineage>
</organism>
<evidence type="ECO:0000256" key="3">
    <source>
        <dbReference type="ARBA" id="ARBA00022617"/>
    </source>
</evidence>
<protein>
    <submittedName>
        <fullName evidence="13">Cytochrome P450 CYP72A219-like</fullName>
    </submittedName>
</protein>
<dbReference type="InterPro" id="IPR036396">
    <property type="entry name" value="Cyt_P450_sf"/>
</dbReference>
<name>A0A6J1DZU2_MOMCH</name>
<evidence type="ECO:0000256" key="5">
    <source>
        <dbReference type="ARBA" id="ARBA00022723"/>
    </source>
</evidence>
<evidence type="ECO:0000256" key="9">
    <source>
        <dbReference type="ARBA" id="ARBA00023033"/>
    </source>
</evidence>
<dbReference type="GO" id="GO:0005506">
    <property type="term" value="F:iron ion binding"/>
    <property type="evidence" value="ECO:0007669"/>
    <property type="project" value="InterPro"/>
</dbReference>
<keyword evidence="7" id="KW-0560">Oxidoreductase</keyword>
<gene>
    <name evidence="13" type="primary">LOC111025854</name>
</gene>
<evidence type="ECO:0000313" key="13">
    <source>
        <dbReference type="RefSeq" id="XP_022159427.1"/>
    </source>
</evidence>
<evidence type="ECO:0000256" key="4">
    <source>
        <dbReference type="ARBA" id="ARBA00022692"/>
    </source>
</evidence>
<evidence type="ECO:0000256" key="10">
    <source>
        <dbReference type="ARBA" id="ARBA00023136"/>
    </source>
</evidence>
<feature type="non-terminal residue" evidence="13">
    <location>
        <position position="246"/>
    </location>
</feature>
<dbReference type="PANTHER" id="PTHR24282">
    <property type="entry name" value="CYTOCHROME P450 FAMILY MEMBER"/>
    <property type="match status" value="1"/>
</dbReference>
<evidence type="ECO:0000256" key="1">
    <source>
        <dbReference type="ARBA" id="ARBA00004167"/>
    </source>
</evidence>
<keyword evidence="8" id="KW-0408">Iron</keyword>
<dbReference type="GO" id="GO:0020037">
    <property type="term" value="F:heme binding"/>
    <property type="evidence" value="ECO:0007669"/>
    <property type="project" value="InterPro"/>
</dbReference>
<evidence type="ECO:0000256" key="7">
    <source>
        <dbReference type="ARBA" id="ARBA00023002"/>
    </source>
</evidence>
<dbReference type="GeneID" id="111025854"/>
<dbReference type="AlphaFoldDB" id="A0A6J1DZU2"/>
<accession>A0A6J1DZU2</accession>
<keyword evidence="6 11" id="KW-1133">Transmembrane helix</keyword>
<comment type="subcellular location">
    <subcellularLocation>
        <location evidence="1">Membrane</location>
        <topology evidence="1">Single-pass membrane protein</topology>
    </subcellularLocation>
</comment>
<dbReference type="Proteomes" id="UP000504603">
    <property type="component" value="Unplaced"/>
</dbReference>
<keyword evidence="9" id="KW-0503">Monooxygenase</keyword>
<dbReference type="InterPro" id="IPR050665">
    <property type="entry name" value="Cytochrome_P450_Monooxygen"/>
</dbReference>
<keyword evidence="4 11" id="KW-0812">Transmembrane</keyword>
<sequence length="246" mass="28477">METMMSVVWIWVVVLVGLLWGWSVVNWVWVRPKKLENLLRRQGFAGNSYRIFYGDLKDRSALSERANSKPMNFSHHIAPRIIPSEYQTIQNYGKNSFTWFGPYPRVHIMEPEKLKDIFSLIDDVPKPNLNPMIKLLLEGIVSYQGAKWAKHKKIIAPAFHFLKLKDMVPTFFNTCNEMVSQWERLVSKDGSCELDVMPYLHNLTADIISRTACGSSYKEGQMIFQLLKELIELVTKSASGFYIPGW</sequence>
<reference evidence="13" key="1">
    <citation type="submission" date="2025-08" db="UniProtKB">
        <authorList>
            <consortium name="RefSeq"/>
        </authorList>
    </citation>
    <scope>IDENTIFICATION</scope>
</reference>
<dbReference type="RefSeq" id="XP_022159427.1">
    <property type="nucleotide sequence ID" value="XM_022303735.1"/>
</dbReference>
<comment type="similarity">
    <text evidence="2">Belongs to the cytochrome P450 family.</text>
</comment>
<dbReference type="SUPFAM" id="SSF48264">
    <property type="entry name" value="Cytochrome P450"/>
    <property type="match status" value="1"/>
</dbReference>
<evidence type="ECO:0000256" key="8">
    <source>
        <dbReference type="ARBA" id="ARBA00023004"/>
    </source>
</evidence>
<keyword evidence="5" id="KW-0479">Metal-binding</keyword>
<dbReference type="GO" id="GO:0004497">
    <property type="term" value="F:monooxygenase activity"/>
    <property type="evidence" value="ECO:0007669"/>
    <property type="project" value="UniProtKB-KW"/>
</dbReference>
<evidence type="ECO:0000256" key="11">
    <source>
        <dbReference type="SAM" id="Phobius"/>
    </source>
</evidence>
<proteinExistence type="inferred from homology"/>
<feature type="transmembrane region" description="Helical" evidence="11">
    <location>
        <begin position="6"/>
        <end position="30"/>
    </location>
</feature>
<keyword evidence="3" id="KW-0349">Heme</keyword>
<dbReference type="KEGG" id="mcha:111025854"/>